<comment type="caution">
    <text evidence="2">The sequence shown here is derived from an EMBL/GenBank/DDBJ whole genome shotgun (WGS) entry which is preliminary data.</text>
</comment>
<keyword evidence="3" id="KW-1185">Reference proteome</keyword>
<dbReference type="EMBL" id="JADBEK010000001">
    <property type="protein sequence ID" value="MBE1582595.1"/>
    <property type="molecule type" value="Genomic_DNA"/>
</dbReference>
<name>A0ABR9LQL8_9ACTN</name>
<organism evidence="2 3">
    <name type="scientific">Nonomuraea angiospora</name>
    <dbReference type="NCBI Taxonomy" id="46172"/>
    <lineage>
        <taxon>Bacteria</taxon>
        <taxon>Bacillati</taxon>
        <taxon>Actinomycetota</taxon>
        <taxon>Actinomycetes</taxon>
        <taxon>Streptosporangiales</taxon>
        <taxon>Streptosporangiaceae</taxon>
        <taxon>Nonomuraea</taxon>
    </lineage>
</organism>
<evidence type="ECO:0008006" key="4">
    <source>
        <dbReference type="Google" id="ProtNLM"/>
    </source>
</evidence>
<sequence length="220" mass="23823">MFHRSTLSRLLAAILALSLVTACEDFPQQDTPPRAAQTKAPPKKGFCPAAGPITRSLLPSPEGVERVATNPCLGVNGLIGMALDVIPEQKMADEAELRTFRQGLRTFASRVTMAADAVDCAYENDHLAVSIYQDPQYDWSVGLVAVVRGDLEAAAEDAVCLLLKQVPFLPDVGFRADGPPTPKFCADAESREAQGYDFMIMWIADSDAMCRSLTHAIRPT</sequence>
<evidence type="ECO:0000313" key="3">
    <source>
        <dbReference type="Proteomes" id="UP000633509"/>
    </source>
</evidence>
<feature type="signal peptide" evidence="1">
    <location>
        <begin position="1"/>
        <end position="22"/>
    </location>
</feature>
<dbReference type="Proteomes" id="UP000633509">
    <property type="component" value="Unassembled WGS sequence"/>
</dbReference>
<reference evidence="2 3" key="1">
    <citation type="submission" date="2020-10" db="EMBL/GenBank/DDBJ databases">
        <title>Sequencing the genomes of 1000 actinobacteria strains.</title>
        <authorList>
            <person name="Klenk H.-P."/>
        </authorList>
    </citation>
    <scope>NUCLEOTIDE SEQUENCE [LARGE SCALE GENOMIC DNA]</scope>
    <source>
        <strain evidence="2 3">DSM 43173</strain>
    </source>
</reference>
<gene>
    <name evidence="2" type="ORF">H4W80_000853</name>
</gene>
<evidence type="ECO:0000256" key="1">
    <source>
        <dbReference type="SAM" id="SignalP"/>
    </source>
</evidence>
<dbReference type="RefSeq" id="WP_192783850.1">
    <property type="nucleotide sequence ID" value="NZ_JADBEK010000001.1"/>
</dbReference>
<accession>A0ABR9LQL8</accession>
<evidence type="ECO:0000313" key="2">
    <source>
        <dbReference type="EMBL" id="MBE1582595.1"/>
    </source>
</evidence>
<proteinExistence type="predicted"/>
<keyword evidence="1" id="KW-0732">Signal</keyword>
<dbReference type="PROSITE" id="PS51257">
    <property type="entry name" value="PROKAR_LIPOPROTEIN"/>
    <property type="match status" value="1"/>
</dbReference>
<feature type="chain" id="PRO_5045642242" description="Lipoprotein" evidence="1">
    <location>
        <begin position="23"/>
        <end position="220"/>
    </location>
</feature>
<protein>
    <recommendedName>
        <fullName evidence="4">Lipoprotein</fullName>
    </recommendedName>
</protein>